<dbReference type="EMBL" id="JACVVK020000075">
    <property type="protein sequence ID" value="KAK7495423.1"/>
    <property type="molecule type" value="Genomic_DNA"/>
</dbReference>
<organism evidence="1 2">
    <name type="scientific">Batillaria attramentaria</name>
    <dbReference type="NCBI Taxonomy" id="370345"/>
    <lineage>
        <taxon>Eukaryota</taxon>
        <taxon>Metazoa</taxon>
        <taxon>Spiralia</taxon>
        <taxon>Lophotrochozoa</taxon>
        <taxon>Mollusca</taxon>
        <taxon>Gastropoda</taxon>
        <taxon>Caenogastropoda</taxon>
        <taxon>Sorbeoconcha</taxon>
        <taxon>Cerithioidea</taxon>
        <taxon>Batillariidae</taxon>
        <taxon>Batillaria</taxon>
    </lineage>
</organism>
<dbReference type="Proteomes" id="UP001519460">
    <property type="component" value="Unassembled WGS sequence"/>
</dbReference>
<keyword evidence="2" id="KW-1185">Reference proteome</keyword>
<sequence>SGLHRAAPGVLHVQGPFGPLQLADDPSGGLLKGYVSESSRKRQTCFYSVDYQAVTKGVHPRTLSECKGQGTLTMIDLVPCSRGGLEFEMAPVSKLGNNE</sequence>
<evidence type="ECO:0000313" key="1">
    <source>
        <dbReference type="EMBL" id="KAK7495423.1"/>
    </source>
</evidence>
<reference evidence="1 2" key="1">
    <citation type="journal article" date="2023" name="Sci. Data">
        <title>Genome assembly of the Korean intertidal mud-creeper Batillaria attramentaria.</title>
        <authorList>
            <person name="Patra A.K."/>
            <person name="Ho P.T."/>
            <person name="Jun S."/>
            <person name="Lee S.J."/>
            <person name="Kim Y."/>
            <person name="Won Y.J."/>
        </authorList>
    </citation>
    <scope>NUCLEOTIDE SEQUENCE [LARGE SCALE GENOMIC DNA]</scope>
    <source>
        <strain evidence="1">Wonlab-2016</strain>
    </source>
</reference>
<name>A0ABD0L817_9CAEN</name>
<protein>
    <submittedName>
        <fullName evidence="1">Uncharacterized protein</fullName>
    </submittedName>
</protein>
<dbReference type="AlphaFoldDB" id="A0ABD0L817"/>
<proteinExistence type="predicted"/>
<evidence type="ECO:0000313" key="2">
    <source>
        <dbReference type="Proteomes" id="UP001519460"/>
    </source>
</evidence>
<feature type="non-terminal residue" evidence="1">
    <location>
        <position position="1"/>
    </location>
</feature>
<comment type="caution">
    <text evidence="1">The sequence shown here is derived from an EMBL/GenBank/DDBJ whole genome shotgun (WGS) entry which is preliminary data.</text>
</comment>
<gene>
    <name evidence="1" type="ORF">BaRGS_00013362</name>
</gene>
<accession>A0ABD0L817</accession>